<protein>
    <submittedName>
        <fullName evidence="2">Uncharacterized protein</fullName>
    </submittedName>
</protein>
<reference evidence="2" key="1">
    <citation type="submission" date="2019-08" db="EMBL/GenBank/DDBJ databases">
        <authorList>
            <person name="Kucharzyk K."/>
            <person name="Murdoch R.W."/>
            <person name="Higgins S."/>
            <person name="Loffler F."/>
        </authorList>
    </citation>
    <scope>NUCLEOTIDE SEQUENCE</scope>
</reference>
<gene>
    <name evidence="2" type="ORF">SDC9_188268</name>
</gene>
<proteinExistence type="inferred from homology"/>
<name>A0A645HR61_9ZZZZ</name>
<evidence type="ECO:0000256" key="1">
    <source>
        <dbReference type="ARBA" id="ARBA00007529"/>
    </source>
</evidence>
<accession>A0A645HR61</accession>
<dbReference type="InterPro" id="IPR008794">
    <property type="entry name" value="Pro_racemase_fam"/>
</dbReference>
<sequence length="51" mass="5439">MAETRVDGKAAIIPKITGSAYITGMNEWILDENDPLKFGFLLSGGPEEGGQ</sequence>
<evidence type="ECO:0000313" key="2">
    <source>
        <dbReference type="EMBL" id="MPN40729.1"/>
    </source>
</evidence>
<comment type="similarity">
    <text evidence="1">Belongs to the proline racemase family.</text>
</comment>
<dbReference type="SUPFAM" id="SSF54506">
    <property type="entry name" value="Diaminopimelate epimerase-like"/>
    <property type="match status" value="1"/>
</dbReference>
<comment type="caution">
    <text evidence="2">The sequence shown here is derived from an EMBL/GenBank/DDBJ whole genome shotgun (WGS) entry which is preliminary data.</text>
</comment>
<dbReference type="Gene3D" id="3.10.310.10">
    <property type="entry name" value="Diaminopimelate Epimerase, Chain A, domain 1"/>
    <property type="match status" value="1"/>
</dbReference>
<dbReference type="EMBL" id="VSSQ01097324">
    <property type="protein sequence ID" value="MPN40729.1"/>
    <property type="molecule type" value="Genomic_DNA"/>
</dbReference>
<dbReference type="Pfam" id="PF05544">
    <property type="entry name" value="Pro_racemase"/>
    <property type="match status" value="1"/>
</dbReference>
<dbReference type="AlphaFoldDB" id="A0A645HR61"/>
<organism evidence="2">
    <name type="scientific">bioreactor metagenome</name>
    <dbReference type="NCBI Taxonomy" id="1076179"/>
    <lineage>
        <taxon>unclassified sequences</taxon>
        <taxon>metagenomes</taxon>
        <taxon>ecological metagenomes</taxon>
    </lineage>
</organism>